<reference evidence="3" key="1">
    <citation type="submission" date="2025-08" db="UniProtKB">
        <authorList>
            <consortium name="Ensembl"/>
        </authorList>
    </citation>
    <scope>IDENTIFICATION</scope>
</reference>
<keyword evidence="2" id="KW-0472">Membrane</keyword>
<sequence length="214" mass="22946">PQQRWRQHPPAAAVPVMAARAVLEASAVSRDVVLFRHDRSRFFRLLGVFCVAQGAFWVYLAHWAFTALRPTPAPGSGPDDPLRPRDNKWRFGFTAVVVGEGGGGRDRDTVASAVTIVTSRVPGLAGGRTVTIPLGDVSGRAHRAQVDNGRPHKVQRSPLHFLLDKGGHSATRGSFSTGTCPRSEGTQSGFPNGTQLESDVPRTQASVSPKSKGH</sequence>
<evidence type="ECO:0000313" key="4">
    <source>
        <dbReference type="Proteomes" id="UP000694560"/>
    </source>
</evidence>
<accession>A0A8C5TGK6</accession>
<dbReference type="InterPro" id="IPR026100">
    <property type="entry name" value="Tmem223"/>
</dbReference>
<dbReference type="Proteomes" id="UP000694560">
    <property type="component" value="Unplaced"/>
</dbReference>
<evidence type="ECO:0000313" key="3">
    <source>
        <dbReference type="Ensembl" id="ENSMCSP00000007553.1"/>
    </source>
</evidence>
<evidence type="ECO:0000256" key="2">
    <source>
        <dbReference type="SAM" id="Phobius"/>
    </source>
</evidence>
<dbReference type="PANTHER" id="PTHR14549">
    <property type="entry name" value="TRANSMEMBRANE PROTEIN 223"/>
    <property type="match status" value="1"/>
</dbReference>
<dbReference type="PANTHER" id="PTHR14549:SF2">
    <property type="entry name" value="TRANSMEMBRANE PROTEIN 223"/>
    <property type="match status" value="1"/>
</dbReference>
<name>A0A8C5TGK6_9PASS</name>
<feature type="transmembrane region" description="Helical" evidence="2">
    <location>
        <begin position="45"/>
        <end position="65"/>
    </location>
</feature>
<dbReference type="Pfam" id="PF06979">
    <property type="entry name" value="TMEM70"/>
    <property type="match status" value="1"/>
</dbReference>
<dbReference type="AlphaFoldDB" id="A0A8C5TGK6"/>
<dbReference type="OrthoDB" id="5950063at2759"/>
<feature type="region of interest" description="Disordered" evidence="1">
    <location>
        <begin position="164"/>
        <end position="214"/>
    </location>
</feature>
<evidence type="ECO:0000256" key="1">
    <source>
        <dbReference type="SAM" id="MobiDB-lite"/>
    </source>
</evidence>
<keyword evidence="4" id="KW-1185">Reference proteome</keyword>
<dbReference type="Ensembl" id="ENSMCST00000007741.1">
    <property type="protein sequence ID" value="ENSMCSP00000007553.1"/>
    <property type="gene ID" value="ENSMCSG00000005434.1"/>
</dbReference>
<keyword evidence="2" id="KW-1133">Transmembrane helix</keyword>
<reference evidence="3" key="2">
    <citation type="submission" date="2025-09" db="UniProtKB">
        <authorList>
            <consortium name="Ensembl"/>
        </authorList>
    </citation>
    <scope>IDENTIFICATION</scope>
</reference>
<dbReference type="GO" id="GO:0007399">
    <property type="term" value="P:nervous system development"/>
    <property type="evidence" value="ECO:0007669"/>
    <property type="project" value="TreeGrafter"/>
</dbReference>
<keyword evidence="2" id="KW-0812">Transmembrane</keyword>
<dbReference type="InterPro" id="IPR045325">
    <property type="entry name" value="TMEM70/TMEM186/TMEM223"/>
</dbReference>
<protein>
    <submittedName>
        <fullName evidence="3">Transmembrane protein 223</fullName>
    </submittedName>
</protein>
<proteinExistence type="predicted"/>
<dbReference type="GO" id="GO:0005739">
    <property type="term" value="C:mitochondrion"/>
    <property type="evidence" value="ECO:0007669"/>
    <property type="project" value="TreeGrafter"/>
</dbReference>
<organism evidence="3 4">
    <name type="scientific">Malurus cyaneus samueli</name>
    <dbReference type="NCBI Taxonomy" id="2593467"/>
    <lineage>
        <taxon>Eukaryota</taxon>
        <taxon>Metazoa</taxon>
        <taxon>Chordata</taxon>
        <taxon>Craniata</taxon>
        <taxon>Vertebrata</taxon>
        <taxon>Euteleostomi</taxon>
        <taxon>Archelosauria</taxon>
        <taxon>Archosauria</taxon>
        <taxon>Dinosauria</taxon>
        <taxon>Saurischia</taxon>
        <taxon>Theropoda</taxon>
        <taxon>Coelurosauria</taxon>
        <taxon>Aves</taxon>
        <taxon>Neognathae</taxon>
        <taxon>Neoaves</taxon>
        <taxon>Telluraves</taxon>
        <taxon>Australaves</taxon>
        <taxon>Passeriformes</taxon>
        <taxon>Meliphagoidea</taxon>
        <taxon>Maluridae</taxon>
        <taxon>Malurus</taxon>
    </lineage>
</organism>
<feature type="compositionally biased region" description="Polar residues" evidence="1">
    <location>
        <begin position="171"/>
        <end position="214"/>
    </location>
</feature>